<dbReference type="GO" id="GO:0016757">
    <property type="term" value="F:glycosyltransferase activity"/>
    <property type="evidence" value="ECO:0007669"/>
    <property type="project" value="InterPro"/>
</dbReference>
<dbReference type="AlphaFoldDB" id="A0A2U2BBT2"/>
<comment type="caution">
    <text evidence="3">The sequence shown here is derived from an EMBL/GenBank/DDBJ whole genome shotgun (WGS) entry which is preliminary data.</text>
</comment>
<evidence type="ECO:0000259" key="2">
    <source>
        <dbReference type="Pfam" id="PF13439"/>
    </source>
</evidence>
<feature type="domain" description="Glycosyl transferase family 1" evidence="1">
    <location>
        <begin position="165"/>
        <end position="327"/>
    </location>
</feature>
<dbReference type="RefSeq" id="WP_109263565.1">
    <property type="nucleotide sequence ID" value="NZ_QEWP01000003.1"/>
</dbReference>
<protein>
    <submittedName>
        <fullName evidence="3">Glycosyltransferase</fullName>
    </submittedName>
</protein>
<evidence type="ECO:0000313" key="3">
    <source>
        <dbReference type="EMBL" id="PWE00526.1"/>
    </source>
</evidence>
<organism evidence="3 4">
    <name type="scientific">Marinilabilia rubra</name>
    <dbReference type="NCBI Taxonomy" id="2162893"/>
    <lineage>
        <taxon>Bacteria</taxon>
        <taxon>Pseudomonadati</taxon>
        <taxon>Bacteroidota</taxon>
        <taxon>Bacteroidia</taxon>
        <taxon>Marinilabiliales</taxon>
        <taxon>Marinilabiliaceae</taxon>
        <taxon>Marinilabilia</taxon>
    </lineage>
</organism>
<dbReference type="Pfam" id="PF13439">
    <property type="entry name" value="Glyco_transf_4"/>
    <property type="match status" value="1"/>
</dbReference>
<dbReference type="OrthoDB" id="9790710at2"/>
<keyword evidence="3" id="KW-0808">Transferase</keyword>
<feature type="domain" description="Glycosyltransferase subfamily 4-like N-terminal" evidence="2">
    <location>
        <begin position="12"/>
        <end position="159"/>
    </location>
</feature>
<dbReference type="CDD" id="cd03811">
    <property type="entry name" value="GT4_GT28_WabH-like"/>
    <property type="match status" value="1"/>
</dbReference>
<dbReference type="Gene3D" id="3.40.50.2000">
    <property type="entry name" value="Glycogen Phosphorylase B"/>
    <property type="match status" value="2"/>
</dbReference>
<evidence type="ECO:0000313" key="4">
    <source>
        <dbReference type="Proteomes" id="UP000244956"/>
    </source>
</evidence>
<dbReference type="Proteomes" id="UP000244956">
    <property type="component" value="Unassembled WGS sequence"/>
</dbReference>
<evidence type="ECO:0000259" key="1">
    <source>
        <dbReference type="Pfam" id="PF00534"/>
    </source>
</evidence>
<reference evidence="3 4" key="1">
    <citation type="submission" date="2018-05" db="EMBL/GenBank/DDBJ databases">
        <title>Marinilabilia rubrum sp. nov., isolated from saltern sediment.</title>
        <authorList>
            <person name="Zhang R."/>
        </authorList>
    </citation>
    <scope>NUCLEOTIDE SEQUENCE [LARGE SCALE GENOMIC DNA]</scope>
    <source>
        <strain evidence="3 4">WTE16</strain>
    </source>
</reference>
<dbReference type="PANTHER" id="PTHR12526">
    <property type="entry name" value="GLYCOSYLTRANSFERASE"/>
    <property type="match status" value="1"/>
</dbReference>
<keyword evidence="4" id="KW-1185">Reference proteome</keyword>
<dbReference type="Pfam" id="PF00534">
    <property type="entry name" value="Glycos_transf_1"/>
    <property type="match status" value="1"/>
</dbReference>
<dbReference type="InterPro" id="IPR028098">
    <property type="entry name" value="Glyco_trans_4-like_N"/>
</dbReference>
<name>A0A2U2BBT2_9BACT</name>
<proteinExistence type="predicted"/>
<dbReference type="SUPFAM" id="SSF53756">
    <property type="entry name" value="UDP-Glycosyltransferase/glycogen phosphorylase"/>
    <property type="match status" value="1"/>
</dbReference>
<dbReference type="InterPro" id="IPR001296">
    <property type="entry name" value="Glyco_trans_1"/>
</dbReference>
<accession>A0A2U2BBT2</accession>
<dbReference type="EMBL" id="QEWP01000003">
    <property type="protein sequence ID" value="PWE00526.1"/>
    <property type="molecule type" value="Genomic_DNA"/>
</dbReference>
<gene>
    <name evidence="3" type="ORF">DDZ16_06260</name>
</gene>
<sequence>MRILFICSAKVWGGNEKWVANTMEGLQNRHDVFFLGRAPHLQEQFGSNIPSFWAPFRSVFDWETRKIIQDIVQENEIDVIVSTKKKEYFLAGLVARGMRIRHVLRLGIVRKMRIPFWSRLVYQRLNDGIIVNAGKIKNQLHKYRWMKNHPVKVIYNGLDERCRKDKATNEEAGGFLIVSTGMLTRRKGFNVLIDAIAGLPEQYQRKLQLHILGEGREKENLKKQIQFNRLQDVVCLEGFNDPFPWLKRAGLFCLLSRNEGVSNALLEAMSCGVPVLTTDAGGSGEFINHGENGFLTPGKPHLVAGQLKQILDMPSAKLLKIGNNGEQTVKALFNHKRMVEEVESFLHNFA</sequence>